<proteinExistence type="predicted"/>
<dbReference type="Gene3D" id="2.160.20.80">
    <property type="entry name" value="E3 ubiquitin-protein ligase SopA"/>
    <property type="match status" value="1"/>
</dbReference>
<name>A0A930VD39_9ACTN</name>
<dbReference type="Proteomes" id="UP000640489">
    <property type="component" value="Unassembled WGS sequence"/>
</dbReference>
<dbReference type="SUPFAM" id="SSF141571">
    <property type="entry name" value="Pentapeptide repeat-like"/>
    <property type="match status" value="1"/>
</dbReference>
<accession>A0A930VD39</accession>
<protein>
    <submittedName>
        <fullName evidence="2">Pentapeptide repeat-containing protein</fullName>
    </submittedName>
</protein>
<reference evidence="2" key="1">
    <citation type="submission" date="2020-11" db="EMBL/GenBank/DDBJ databases">
        <title>Nocardioides sp. nov., isolated from Soil of Cynanchum wilfordii Hemsley rhizosphere.</title>
        <authorList>
            <person name="Lee J.-S."/>
            <person name="Suh M.K."/>
            <person name="Kim J.-S."/>
        </authorList>
    </citation>
    <scope>NUCLEOTIDE SEQUENCE</scope>
    <source>
        <strain evidence="2">KCTC 19275</strain>
    </source>
</reference>
<dbReference type="PANTHER" id="PTHR47485:SF1">
    <property type="entry name" value="THYLAKOID LUMENAL 17.4 KDA PROTEIN, CHLOROPLASTIC"/>
    <property type="match status" value="1"/>
</dbReference>
<dbReference type="Pfam" id="PF00805">
    <property type="entry name" value="Pentapeptide"/>
    <property type="match status" value="1"/>
</dbReference>
<evidence type="ECO:0000313" key="3">
    <source>
        <dbReference type="Proteomes" id="UP000640489"/>
    </source>
</evidence>
<gene>
    <name evidence="2" type="ORF">ISU07_01565</name>
</gene>
<evidence type="ECO:0000256" key="1">
    <source>
        <dbReference type="ARBA" id="ARBA00022737"/>
    </source>
</evidence>
<comment type="caution">
    <text evidence="2">The sequence shown here is derived from an EMBL/GenBank/DDBJ whole genome shotgun (WGS) entry which is preliminary data.</text>
</comment>
<dbReference type="InterPro" id="IPR001646">
    <property type="entry name" value="5peptide_repeat"/>
</dbReference>
<sequence length="252" mass="26638">MSLSSWEDRRATTLHRACASLSVVDLVADCSRCVGLCCVLLPFQRSADFAFDKAAGEPCRHLDDGHRCRIHASLLEDGMRGCVAYDCFGAGQTVTEADRLGDFHLVEQVHEIAWYLADAGDSTLTADAGRLAGSPTAEGVADLRARAVPVLRAAAERARAAYVGWRDLAGADLAGADLRDEDLRGASLRGTVLIGAGLDGCDLAGADMLGADVRGASMAGADLSRALYVTRRQLGSLRLRPDEAGTPPRLRA</sequence>
<dbReference type="PANTHER" id="PTHR47485">
    <property type="entry name" value="THYLAKOID LUMENAL 17.4 KDA PROTEIN, CHLOROPLASTIC"/>
    <property type="match status" value="1"/>
</dbReference>
<evidence type="ECO:0000313" key="2">
    <source>
        <dbReference type="EMBL" id="MBF4761800.1"/>
    </source>
</evidence>
<organism evidence="2 3">
    <name type="scientific">Nocardioides islandensis</name>
    <dbReference type="NCBI Taxonomy" id="433663"/>
    <lineage>
        <taxon>Bacteria</taxon>
        <taxon>Bacillati</taxon>
        <taxon>Actinomycetota</taxon>
        <taxon>Actinomycetes</taxon>
        <taxon>Propionibacteriales</taxon>
        <taxon>Nocardioidaceae</taxon>
        <taxon>Nocardioides</taxon>
    </lineage>
</organism>
<dbReference type="EMBL" id="JADKPN010000001">
    <property type="protein sequence ID" value="MBF4761800.1"/>
    <property type="molecule type" value="Genomic_DNA"/>
</dbReference>
<keyword evidence="3" id="KW-1185">Reference proteome</keyword>
<keyword evidence="1" id="KW-0677">Repeat</keyword>
<dbReference type="AlphaFoldDB" id="A0A930VD39"/>